<dbReference type="SUPFAM" id="SSF48452">
    <property type="entry name" value="TPR-like"/>
    <property type="match status" value="1"/>
</dbReference>
<accession>A0A7M2SB19</accession>
<dbReference type="KEGG" id="sfeu:IM697_25280"/>
<reference evidence="2 3" key="1">
    <citation type="submission" date="2020-10" db="EMBL/GenBank/DDBJ databases">
        <title>Streptomyces ferrugineus complate genome analysis.</title>
        <authorList>
            <person name="Anwar N."/>
        </authorList>
    </citation>
    <scope>NUCLEOTIDE SEQUENCE [LARGE SCALE GENOMIC DNA]</scope>
    <source>
        <strain evidence="2 3">CCTCC AA2014009</strain>
    </source>
</reference>
<organism evidence="2 3">
    <name type="scientific">Streptomyces ferrugineus</name>
    <dbReference type="NCBI Taxonomy" id="1413221"/>
    <lineage>
        <taxon>Bacteria</taxon>
        <taxon>Bacillati</taxon>
        <taxon>Actinomycetota</taxon>
        <taxon>Actinomycetes</taxon>
        <taxon>Kitasatosporales</taxon>
        <taxon>Streptomycetaceae</taxon>
        <taxon>Streptomyces</taxon>
    </lineage>
</organism>
<evidence type="ECO:0000256" key="1">
    <source>
        <dbReference type="SAM" id="Coils"/>
    </source>
</evidence>
<protein>
    <recommendedName>
        <fullName evidence="4">MalT-like TPR region domain-containing protein</fullName>
    </recommendedName>
</protein>
<evidence type="ECO:0000313" key="2">
    <source>
        <dbReference type="EMBL" id="QOV33516.1"/>
    </source>
</evidence>
<evidence type="ECO:0000313" key="3">
    <source>
        <dbReference type="Proteomes" id="UP000594205"/>
    </source>
</evidence>
<feature type="coiled-coil region" evidence="1">
    <location>
        <begin position="1"/>
        <end position="28"/>
    </location>
</feature>
<evidence type="ECO:0008006" key="4">
    <source>
        <dbReference type="Google" id="ProtNLM"/>
    </source>
</evidence>
<proteinExistence type="predicted"/>
<gene>
    <name evidence="2" type="ORF">IM697_25280</name>
</gene>
<dbReference type="AlphaFoldDB" id="A0A7M2SB19"/>
<dbReference type="RefSeq" id="WP_194038392.1">
    <property type="nucleotide sequence ID" value="NZ_CP063373.1"/>
</dbReference>
<keyword evidence="1" id="KW-0175">Coiled coil</keyword>
<dbReference type="EMBL" id="CP063373">
    <property type="protein sequence ID" value="QOV33516.1"/>
    <property type="molecule type" value="Genomic_DNA"/>
</dbReference>
<name>A0A7M2SB19_9ACTN</name>
<dbReference type="Proteomes" id="UP000594205">
    <property type="component" value="Chromosome"/>
</dbReference>
<dbReference type="Gene3D" id="1.25.40.10">
    <property type="entry name" value="Tetratricopeptide repeat domain"/>
    <property type="match status" value="1"/>
</dbReference>
<dbReference type="InterPro" id="IPR011990">
    <property type="entry name" value="TPR-like_helical_dom_sf"/>
</dbReference>
<sequence>MKRILGSYAEAQALLEQALREFNELGGERNIADVHVELCTLRRMMGDRATAREHGDTALLMYRRMGNRRGAAWTEVEMGVLGADQVLLEVGKLALVQGEARGARQFLEEAMARYADLGAAQVTEVRSLLAS</sequence>
<keyword evidence="3" id="KW-1185">Reference proteome</keyword>